<dbReference type="RefSeq" id="WP_043949062.1">
    <property type="nucleotide sequence ID" value="NZ_HG966617.1"/>
</dbReference>
<dbReference type="PRINTS" id="PR00412">
    <property type="entry name" value="EPOXHYDRLASE"/>
</dbReference>
<gene>
    <name evidence="2" type="ORF">BN1012_Phect2986</name>
</gene>
<dbReference type="PANTHER" id="PTHR43689:SF8">
    <property type="entry name" value="ALPHA_BETA-HYDROLASES SUPERFAMILY PROTEIN"/>
    <property type="match status" value="1"/>
</dbReference>
<evidence type="ECO:0000259" key="1">
    <source>
        <dbReference type="Pfam" id="PF00561"/>
    </source>
</evidence>
<keyword evidence="3" id="KW-1185">Reference proteome</keyword>
<feature type="domain" description="AB hydrolase-1" evidence="1">
    <location>
        <begin position="23"/>
        <end position="265"/>
    </location>
</feature>
<dbReference type="Proteomes" id="UP000032160">
    <property type="component" value="Chromosome I"/>
</dbReference>
<dbReference type="STRING" id="1458461.BN1012_Phect2986"/>
<dbReference type="GO" id="GO:0016787">
    <property type="term" value="F:hydrolase activity"/>
    <property type="evidence" value="ECO:0007669"/>
    <property type="project" value="UniProtKB-KW"/>
</dbReference>
<organism evidence="2 3">
    <name type="scientific">Candidatus Phaeomarinibacter ectocarpi</name>
    <dbReference type="NCBI Taxonomy" id="1458461"/>
    <lineage>
        <taxon>Bacteria</taxon>
        <taxon>Pseudomonadati</taxon>
        <taxon>Pseudomonadota</taxon>
        <taxon>Alphaproteobacteria</taxon>
        <taxon>Hyphomicrobiales</taxon>
        <taxon>Parvibaculaceae</taxon>
        <taxon>Candidatus Phaeomarinibacter</taxon>
    </lineage>
</organism>
<keyword evidence="2" id="KW-0378">Hydrolase</keyword>
<dbReference type="InterPro" id="IPR000073">
    <property type="entry name" value="AB_hydrolase_1"/>
</dbReference>
<dbReference type="InterPro" id="IPR000639">
    <property type="entry name" value="Epox_hydrolase-like"/>
</dbReference>
<protein>
    <submittedName>
        <fullName evidence="2">Putative hydrolase</fullName>
    </submittedName>
</protein>
<proteinExistence type="predicted"/>
<accession>X5MB06</accession>
<evidence type="ECO:0000313" key="3">
    <source>
        <dbReference type="Proteomes" id="UP000032160"/>
    </source>
</evidence>
<sequence>MSDTQYFTADDLKLAYTVSGEGPPLVLIHGWPFHKANFRHLIPLLSQSYTCYALDSAGMGESEWTKDTDLGFHAHVDRTMAFVDHLGLTDYAVLGHDTGGTIARLLAVKDAARVTSVTAIDTEIPFQFPPTVTLLQKLHRNPLTRLILKAALSSETFVKSGSGYGGFFADASHFTDDFMQLFVHSWHRTRHAYDGLMAYLCAVEPVIVDTLDQVHADTNVPMLFIWGTRDPIFPVKYAREMVANIPGDARLIEIDKARFLPHEEQPEAVAEAVLAFLQKSDVAA</sequence>
<reference evidence="2 3" key="1">
    <citation type="journal article" date="2014" name="Front. Genet.">
        <title>Genome and metabolic network of "Candidatus Phaeomarinobacter ectocarpi" Ec32, a new candidate genus of Alphaproteobacteria frequently associated with brown algae.</title>
        <authorList>
            <person name="Dittami S.M."/>
            <person name="Barbeyron T."/>
            <person name="Boyen C."/>
            <person name="Cambefort J."/>
            <person name="Collet G."/>
            <person name="Delage L."/>
            <person name="Gobet A."/>
            <person name="Groisillier A."/>
            <person name="Leblanc C."/>
            <person name="Michel G."/>
            <person name="Scornet D."/>
            <person name="Siegel A."/>
            <person name="Tapia J.E."/>
            <person name="Tonon T."/>
        </authorList>
    </citation>
    <scope>NUCLEOTIDE SEQUENCE [LARGE SCALE GENOMIC DNA]</scope>
    <source>
        <strain evidence="2 3">Ec32</strain>
    </source>
</reference>
<name>X5MB06_9HYPH</name>
<dbReference type="EMBL" id="HG966617">
    <property type="protein sequence ID" value="CDO61198.1"/>
    <property type="molecule type" value="Genomic_DNA"/>
</dbReference>
<dbReference type="Gene3D" id="3.40.50.1820">
    <property type="entry name" value="alpha/beta hydrolase"/>
    <property type="match status" value="1"/>
</dbReference>
<dbReference type="Pfam" id="PF00561">
    <property type="entry name" value="Abhydrolase_1"/>
    <property type="match status" value="1"/>
</dbReference>
<dbReference type="AlphaFoldDB" id="X5MB06"/>
<dbReference type="SUPFAM" id="SSF53474">
    <property type="entry name" value="alpha/beta-Hydrolases"/>
    <property type="match status" value="1"/>
</dbReference>
<dbReference type="HOGENOM" id="CLU_020336_7_1_5"/>
<dbReference type="PANTHER" id="PTHR43689">
    <property type="entry name" value="HYDROLASE"/>
    <property type="match status" value="1"/>
</dbReference>
<dbReference type="InterPro" id="IPR029058">
    <property type="entry name" value="AB_hydrolase_fold"/>
</dbReference>
<evidence type="ECO:0000313" key="2">
    <source>
        <dbReference type="EMBL" id="CDO61198.1"/>
    </source>
</evidence>
<dbReference type="KEGG" id="pect:BN1012_Phect2986"/>